<comment type="caution">
    <text evidence="18">Lacks conserved residue(s) required for the propagation of feature annotation.</text>
</comment>
<feature type="binding site" evidence="18">
    <location>
        <position position="146"/>
    </location>
    <ligand>
        <name>UDP-N-acetyl-alpha-D-glucosamine</name>
        <dbReference type="ChEBI" id="CHEBI:57705"/>
    </ligand>
</feature>
<reference evidence="20 21" key="1">
    <citation type="journal article" date="2012" name="MBio">
        <title>Insight into the transmission biology and species-specific functional capabilities of tsetse (Diptera: glossinidae) obligate symbiont wigglesworthia.</title>
        <authorList>
            <person name="Rio R.V."/>
            <person name="Symula R.E."/>
            <person name="Wang J."/>
            <person name="Lohs C."/>
            <person name="Wu Y.N."/>
            <person name="Snyder A.K."/>
            <person name="Bjornson R.D."/>
            <person name="Oshima K."/>
            <person name="Biehl B.S."/>
            <person name="Perna N.T."/>
            <person name="Hattori M."/>
            <person name="Aksoy S."/>
        </authorList>
    </citation>
    <scope>NUCLEOTIDE SEQUENCE [LARGE SCALE GENOMIC DNA]</scope>
    <source>
        <strain evidence="20">WGM</strain>
    </source>
</reference>
<evidence type="ECO:0000256" key="9">
    <source>
        <dbReference type="ARBA" id="ARBA00022842"/>
    </source>
</evidence>
<evidence type="ECO:0000256" key="7">
    <source>
        <dbReference type="ARBA" id="ARBA00022723"/>
    </source>
</evidence>
<keyword evidence="13 18" id="KW-0012">Acyltransferase</keyword>
<dbReference type="NCBIfam" id="TIGR01173">
    <property type="entry name" value="glmU"/>
    <property type="match status" value="1"/>
</dbReference>
<dbReference type="InterPro" id="IPR029044">
    <property type="entry name" value="Nucleotide-diphossugar_trans"/>
</dbReference>
<dbReference type="GO" id="GO:0019134">
    <property type="term" value="F:glucosamine-1-phosphate N-acetyltransferase activity"/>
    <property type="evidence" value="ECO:0007669"/>
    <property type="project" value="UniProtKB-UniRule"/>
</dbReference>
<keyword evidence="5 18" id="KW-0808">Transferase</keyword>
<feature type="binding site" evidence="18">
    <location>
        <position position="357"/>
    </location>
    <ligand>
        <name>UDP-N-acetyl-alpha-D-glucosamine</name>
        <dbReference type="ChEBI" id="CHEBI:57705"/>
    </ligand>
</feature>
<accession>H6Q489</accession>
<dbReference type="RefSeq" id="WP_014353811.1">
    <property type="nucleotide sequence ID" value="NC_016893.1"/>
</dbReference>
<evidence type="ECO:0000256" key="13">
    <source>
        <dbReference type="ARBA" id="ARBA00023315"/>
    </source>
</evidence>
<comment type="subunit">
    <text evidence="18">Homotrimer.</text>
</comment>
<dbReference type="Pfam" id="PF14602">
    <property type="entry name" value="Hexapep_2"/>
    <property type="match status" value="1"/>
</dbReference>
<dbReference type="InterPro" id="IPR011004">
    <property type="entry name" value="Trimer_LpxA-like_sf"/>
</dbReference>
<dbReference type="Proteomes" id="UP000009061">
    <property type="component" value="Chromosome"/>
</dbReference>
<dbReference type="PANTHER" id="PTHR43584:SF3">
    <property type="entry name" value="BIFUNCTIONAL PROTEIN GLMU"/>
    <property type="match status" value="1"/>
</dbReference>
<dbReference type="GO" id="GO:0009245">
    <property type="term" value="P:lipid A biosynthetic process"/>
    <property type="evidence" value="ECO:0007669"/>
    <property type="project" value="UniProtKB-UniRule"/>
</dbReference>
<dbReference type="PANTHER" id="PTHR43584">
    <property type="entry name" value="NUCLEOTIDYL TRANSFERASE"/>
    <property type="match status" value="1"/>
</dbReference>
<keyword evidence="21" id="KW-1185">Reference proteome</keyword>
<dbReference type="InterPro" id="IPR050065">
    <property type="entry name" value="GlmU-like"/>
</dbReference>
<comment type="similarity">
    <text evidence="2 18">In the C-terminal section; belongs to the transferase hexapeptide repeat family.</text>
</comment>
<feature type="binding site" evidence="18">
    <location>
        <position position="446"/>
    </location>
    <ligand>
        <name>acetyl-CoA</name>
        <dbReference type="ChEBI" id="CHEBI:57288"/>
    </ligand>
</feature>
<feature type="active site" description="Proton acceptor" evidence="18">
    <location>
        <position position="369"/>
    </location>
</feature>
<feature type="domain" description="MobA-like NTP transferase" evidence="19">
    <location>
        <begin position="10"/>
        <end position="124"/>
    </location>
</feature>
<dbReference type="Pfam" id="PF12804">
    <property type="entry name" value="NTP_transf_3"/>
    <property type="match status" value="1"/>
</dbReference>
<keyword evidence="6 18" id="KW-0548">Nucleotidyltransferase</keyword>
<feature type="region of interest" description="Linker" evidence="18">
    <location>
        <begin position="236"/>
        <end position="256"/>
    </location>
</feature>
<evidence type="ECO:0000256" key="14">
    <source>
        <dbReference type="ARBA" id="ARBA00023316"/>
    </source>
</evidence>
<dbReference type="Gene3D" id="3.90.550.10">
    <property type="entry name" value="Spore Coat Polysaccharide Biosynthesis Protein SpsA, Chain A"/>
    <property type="match status" value="1"/>
</dbReference>
<feature type="binding site" evidence="18">
    <location>
        <position position="429"/>
    </location>
    <ligand>
        <name>acetyl-CoA</name>
        <dbReference type="ChEBI" id="CHEBI:57288"/>
    </ligand>
</feature>
<keyword evidence="14 18" id="KW-0961">Cell wall biogenesis/degradation</keyword>
<dbReference type="InterPro" id="IPR018357">
    <property type="entry name" value="Hexapep_transf_CS"/>
</dbReference>
<comment type="catalytic activity">
    <reaction evidence="15 18">
        <text>alpha-D-glucosamine 1-phosphate + acetyl-CoA = N-acetyl-alpha-D-glucosamine 1-phosphate + CoA + H(+)</text>
        <dbReference type="Rhea" id="RHEA:13725"/>
        <dbReference type="ChEBI" id="CHEBI:15378"/>
        <dbReference type="ChEBI" id="CHEBI:57287"/>
        <dbReference type="ChEBI" id="CHEBI:57288"/>
        <dbReference type="ChEBI" id="CHEBI:57776"/>
        <dbReference type="ChEBI" id="CHEBI:58516"/>
        <dbReference type="EC" id="2.3.1.157"/>
    </reaction>
</comment>
<evidence type="ECO:0000256" key="6">
    <source>
        <dbReference type="ARBA" id="ARBA00022695"/>
    </source>
</evidence>
<evidence type="ECO:0000256" key="17">
    <source>
        <dbReference type="ARBA" id="ARBA00049628"/>
    </source>
</evidence>
<feature type="binding site" evidence="18">
    <location>
        <position position="372"/>
    </location>
    <ligand>
        <name>UDP-N-acetyl-alpha-D-glucosamine</name>
        <dbReference type="ChEBI" id="CHEBI:57705"/>
    </ligand>
</feature>
<dbReference type="HAMAP" id="MF_01631">
    <property type="entry name" value="GlmU"/>
    <property type="match status" value="1"/>
</dbReference>
<comment type="cofactor">
    <cofactor evidence="18">
        <name>Mg(2+)</name>
        <dbReference type="ChEBI" id="CHEBI:18420"/>
    </cofactor>
    <text evidence="18">Binds 1 Mg(2+) ion per subunit.</text>
</comment>
<dbReference type="GO" id="GO:0005737">
    <property type="term" value="C:cytoplasm"/>
    <property type="evidence" value="ECO:0007669"/>
    <property type="project" value="UniProtKB-SubCell"/>
</dbReference>
<feature type="region of interest" description="Pyrophosphorylase" evidence="18">
    <location>
        <begin position="1"/>
        <end position="235"/>
    </location>
</feature>
<dbReference type="GO" id="GO:0003977">
    <property type="term" value="F:UDP-N-acetylglucosamine diphosphorylase activity"/>
    <property type="evidence" value="ECO:0007669"/>
    <property type="project" value="UniProtKB-UniRule"/>
</dbReference>
<evidence type="ECO:0000256" key="8">
    <source>
        <dbReference type="ARBA" id="ARBA00022737"/>
    </source>
</evidence>
<evidence type="ECO:0000256" key="5">
    <source>
        <dbReference type="ARBA" id="ARBA00022679"/>
    </source>
</evidence>
<feature type="binding site" evidence="18">
    <location>
        <begin position="85"/>
        <end position="86"/>
    </location>
    <ligand>
        <name>UDP-N-acetyl-alpha-D-glucosamine</name>
        <dbReference type="ChEBI" id="CHEBI:57705"/>
    </ligand>
</feature>
<comment type="similarity">
    <text evidence="3 18">In the N-terminal section; belongs to the N-acetylglucosamine-1-phosphate uridyltransferase family.</text>
</comment>
<evidence type="ECO:0000256" key="18">
    <source>
        <dbReference type="HAMAP-Rule" id="MF_01631"/>
    </source>
</evidence>
<dbReference type="InterPro" id="IPR025877">
    <property type="entry name" value="MobA-like_NTP_Trfase"/>
</dbReference>
<feature type="binding site" evidence="18">
    <location>
        <position position="233"/>
    </location>
    <ligand>
        <name>UDP-N-acetyl-alpha-D-glucosamine</name>
        <dbReference type="ChEBI" id="CHEBI:57705"/>
    </ligand>
</feature>
<feature type="binding site" evidence="18">
    <location>
        <position position="233"/>
    </location>
    <ligand>
        <name>Mg(2+)</name>
        <dbReference type="ChEBI" id="CHEBI:18420"/>
    </ligand>
</feature>
<dbReference type="EMBL" id="CP003315">
    <property type="protein sequence ID" value="AFA40872.1"/>
    <property type="molecule type" value="Genomic_DNA"/>
</dbReference>
<dbReference type="GO" id="GO:0016020">
    <property type="term" value="C:membrane"/>
    <property type="evidence" value="ECO:0007669"/>
    <property type="project" value="GOC"/>
</dbReference>
<comment type="pathway">
    <text evidence="18">Nucleotide-sugar biosynthesis; UDP-N-acetyl-alpha-D-glucosamine biosynthesis; N-acetyl-alpha-D-glucosamine 1-phosphate from alpha-D-glucosamine 6-phosphate (route II): step 2/2.</text>
</comment>
<keyword evidence="11 18" id="KW-0573">Peptidoglycan synthesis</keyword>
<comment type="pathway">
    <text evidence="18">Bacterial outer membrane biogenesis; LPS lipid A biosynthesis.</text>
</comment>
<proteinExistence type="inferred from homology"/>
<dbReference type="GO" id="GO:0009252">
    <property type="term" value="P:peptidoglycan biosynthetic process"/>
    <property type="evidence" value="ECO:0007669"/>
    <property type="project" value="UniProtKB-UniRule"/>
</dbReference>
<dbReference type="GO" id="GO:0006048">
    <property type="term" value="P:UDP-N-acetylglucosamine biosynthetic process"/>
    <property type="evidence" value="ECO:0007669"/>
    <property type="project" value="UniProtKB-UniPathway"/>
</dbReference>
<sequence>MNTSSQELSVIILSAGQGKRMFSATPKVLHKLAGKPILQHVIDTVLNLPTKKIYIVYGYEGQLLRKKIISNHSSLNWILQSNQNGTGHAIQKVMEKYEGANNDQILILYGDIPLISIKTLSRLLYFHTGFNISLLTAKIDSPYGYGRILRKDGLIVKIIEQDDVSENHKKIREINTGIMVVNKKKLNTWIHQINNNNAKKEFYLTDIVSIAHHSGHVINSMQSKNTFEIFGINNRLQLMHLERFYQKKQAKKLLLNGLSLADHRRFDLRGTLKHGKDIFIDVNVILEGNIIIGDRVKICNGCKLKNVTINNDVIIYPYSIIENTHLDSNSIIGPFAHIHSNSRISKNVNIGNFVEVKNTIFGKNSKAGHLSYLGDANIGKKVNIGAGAITCNFDGKNKNKTIINNDAFIGANSELIAPIIIGSGATVGAGTTVTKNINNGEKIISRIRQFSILKKNNS</sequence>
<keyword evidence="9 18" id="KW-0460">Magnesium</keyword>
<evidence type="ECO:0000256" key="3">
    <source>
        <dbReference type="ARBA" id="ARBA00007947"/>
    </source>
</evidence>
<dbReference type="GO" id="GO:0000902">
    <property type="term" value="P:cell morphogenesis"/>
    <property type="evidence" value="ECO:0007669"/>
    <property type="project" value="UniProtKB-UniRule"/>
</dbReference>
<evidence type="ECO:0000256" key="1">
    <source>
        <dbReference type="ARBA" id="ARBA00004496"/>
    </source>
</evidence>
<evidence type="ECO:0000256" key="4">
    <source>
        <dbReference type="ARBA" id="ARBA00022490"/>
    </source>
</evidence>
<evidence type="ECO:0000313" key="21">
    <source>
        <dbReference type="Proteomes" id="UP000009061"/>
    </source>
</evidence>
<dbReference type="InterPro" id="IPR038009">
    <property type="entry name" value="GlmU_C_LbH"/>
</dbReference>
<dbReference type="InterPro" id="IPR005882">
    <property type="entry name" value="Bifunctional_GlmU"/>
</dbReference>
<keyword evidence="4 18" id="KW-0963">Cytoplasm</keyword>
<evidence type="ECO:0000256" key="10">
    <source>
        <dbReference type="ARBA" id="ARBA00022960"/>
    </source>
</evidence>
<organism evidence="20 21">
    <name type="scientific">Wigglesworthia glossinidia endosymbiont of Glossina morsitans morsitans</name>
    <name type="common">Yale colony</name>
    <dbReference type="NCBI Taxonomy" id="1142511"/>
    <lineage>
        <taxon>Bacteria</taxon>
        <taxon>Pseudomonadati</taxon>
        <taxon>Pseudomonadota</taxon>
        <taxon>Gammaproteobacteria</taxon>
        <taxon>Enterobacterales</taxon>
        <taxon>Erwiniaceae</taxon>
        <taxon>Wigglesworthia</taxon>
    </lineage>
</organism>
<gene>
    <name evidence="18 20" type="primary">glmU</name>
    <name evidence="20" type="ORF">WIGMOR_0010</name>
</gene>
<dbReference type="CDD" id="cd02540">
    <property type="entry name" value="GT2_GlmU_N_bac"/>
    <property type="match status" value="1"/>
</dbReference>
<evidence type="ECO:0000259" key="19">
    <source>
        <dbReference type="Pfam" id="PF12804"/>
    </source>
</evidence>
<protein>
    <recommendedName>
        <fullName evidence="18">Bifunctional protein GlmU</fullName>
    </recommendedName>
    <domain>
        <recommendedName>
            <fullName evidence="18">UDP-N-acetylglucosamine pyrophosphorylase</fullName>
            <ecNumber evidence="18">2.7.7.23</ecNumber>
        </recommendedName>
        <alternativeName>
            <fullName evidence="18">N-acetylglucosamine-1-phosphate uridyltransferase</fullName>
        </alternativeName>
    </domain>
    <domain>
        <recommendedName>
            <fullName evidence="18">Glucosamine-1-phosphate N-acetyltransferase</fullName>
            <ecNumber evidence="18">2.3.1.157</ecNumber>
        </recommendedName>
    </domain>
</protein>
<evidence type="ECO:0000313" key="20">
    <source>
        <dbReference type="EMBL" id="AFA40872.1"/>
    </source>
</evidence>
<evidence type="ECO:0000256" key="15">
    <source>
        <dbReference type="ARBA" id="ARBA00048247"/>
    </source>
</evidence>
<dbReference type="Gene3D" id="2.160.10.10">
    <property type="entry name" value="Hexapeptide repeat proteins"/>
    <property type="match status" value="1"/>
</dbReference>
<keyword evidence="10 18" id="KW-0133">Cell shape</keyword>
<keyword evidence="8 18" id="KW-0677">Repeat</keyword>
<dbReference type="OrthoDB" id="9775031at2"/>
<dbReference type="EC" id="2.7.7.23" evidence="18"/>
<dbReference type="UniPathway" id="UPA00973"/>
<dbReference type="InterPro" id="IPR001451">
    <property type="entry name" value="Hexapep"/>
</dbReference>
<dbReference type="PROSITE" id="PS00101">
    <property type="entry name" value="HEXAPEP_TRANSFERASES"/>
    <property type="match status" value="1"/>
</dbReference>
<dbReference type="AlphaFoldDB" id="H6Q489"/>
<dbReference type="KEGG" id="wgl:WIGMOR_0010"/>
<keyword evidence="12 18" id="KW-0511">Multifunctional enzyme</keyword>
<feature type="region of interest" description="N-acetyltransferase" evidence="18">
    <location>
        <begin position="257"/>
        <end position="458"/>
    </location>
</feature>
<dbReference type="UniPathway" id="UPA00113">
    <property type="reaction ID" value="UER00532"/>
</dbReference>
<evidence type="ECO:0000256" key="16">
    <source>
        <dbReference type="ARBA" id="ARBA00048493"/>
    </source>
</evidence>
<keyword evidence="7 18" id="KW-0479">Metal-binding</keyword>
<dbReference type="STRING" id="1142511.WIGMOR_0010"/>
<comment type="subcellular location">
    <subcellularLocation>
        <location evidence="1 18">Cytoplasm</location>
    </subcellularLocation>
</comment>
<comment type="function">
    <text evidence="17 18">Catalyzes the last two sequential reactions in the de novo biosynthetic pathway for UDP-N-acetylglucosamine (UDP-GlcNAc). The C-terminal domain catalyzes the transfer of acetyl group from acetyl coenzyme A to glucosamine-1-phosphate (GlcN-1-P) to produce N-acetylglucosamine-1-phosphate (GlcNAc-1-P), which is converted into UDP-GlcNAc by the transfer of uridine 5-monophosphate (from uridine 5-triphosphate), a reaction catalyzed by the N-terminal domain.</text>
</comment>
<evidence type="ECO:0000256" key="11">
    <source>
        <dbReference type="ARBA" id="ARBA00022984"/>
    </source>
</evidence>
<comment type="catalytic activity">
    <reaction evidence="16 18">
        <text>N-acetyl-alpha-D-glucosamine 1-phosphate + UTP + H(+) = UDP-N-acetyl-alpha-D-glucosamine + diphosphate</text>
        <dbReference type="Rhea" id="RHEA:13509"/>
        <dbReference type="ChEBI" id="CHEBI:15378"/>
        <dbReference type="ChEBI" id="CHEBI:33019"/>
        <dbReference type="ChEBI" id="CHEBI:46398"/>
        <dbReference type="ChEBI" id="CHEBI:57705"/>
        <dbReference type="ChEBI" id="CHEBI:57776"/>
        <dbReference type="EC" id="2.7.7.23"/>
    </reaction>
</comment>
<evidence type="ECO:0000256" key="12">
    <source>
        <dbReference type="ARBA" id="ARBA00023268"/>
    </source>
</evidence>
<dbReference type="SUPFAM" id="SSF51161">
    <property type="entry name" value="Trimeric LpxA-like enzymes"/>
    <property type="match status" value="1"/>
</dbReference>
<feature type="binding site" evidence="18">
    <location>
        <position position="383"/>
    </location>
    <ligand>
        <name>UDP-N-acetyl-alpha-D-glucosamine</name>
        <dbReference type="ChEBI" id="CHEBI:57705"/>
    </ligand>
</feature>
<name>H6Q489_WIGGL</name>
<feature type="binding site" evidence="18">
    <location>
        <position position="175"/>
    </location>
    <ligand>
        <name>UDP-N-acetyl-alpha-D-glucosamine</name>
        <dbReference type="ChEBI" id="CHEBI:57705"/>
    </ligand>
</feature>
<dbReference type="CDD" id="cd03353">
    <property type="entry name" value="LbH_GlmU_C"/>
    <property type="match status" value="1"/>
</dbReference>
<dbReference type="HOGENOM" id="CLU_029499_15_2_6"/>
<dbReference type="EC" id="2.3.1.157" evidence="18"/>
<dbReference type="GO" id="GO:0000287">
    <property type="term" value="F:magnesium ion binding"/>
    <property type="evidence" value="ECO:0007669"/>
    <property type="project" value="UniProtKB-UniRule"/>
</dbReference>
<dbReference type="GO" id="GO:0008360">
    <property type="term" value="P:regulation of cell shape"/>
    <property type="evidence" value="ECO:0007669"/>
    <property type="project" value="UniProtKB-KW"/>
</dbReference>
<feature type="binding site" evidence="18">
    <location>
        <begin position="109"/>
        <end position="111"/>
    </location>
    <ligand>
        <name>UDP-N-acetyl-alpha-D-glucosamine</name>
        <dbReference type="ChEBI" id="CHEBI:57705"/>
    </ligand>
</feature>
<feature type="binding site" evidence="18">
    <location>
        <position position="111"/>
    </location>
    <ligand>
        <name>Mg(2+)</name>
        <dbReference type="ChEBI" id="CHEBI:18420"/>
    </ligand>
</feature>
<dbReference type="SUPFAM" id="SSF53448">
    <property type="entry name" value="Nucleotide-diphospho-sugar transferases"/>
    <property type="match status" value="1"/>
</dbReference>
<dbReference type="eggNOG" id="COG1207">
    <property type="taxonomic scope" value="Bacteria"/>
</dbReference>
<feature type="binding site" evidence="18">
    <location>
        <position position="160"/>
    </location>
    <ligand>
        <name>UDP-N-acetyl-alpha-D-glucosamine</name>
        <dbReference type="ChEBI" id="CHEBI:57705"/>
    </ligand>
</feature>
<feature type="binding site" evidence="18">
    <location>
        <position position="80"/>
    </location>
    <ligand>
        <name>UDP-N-acetyl-alpha-D-glucosamine</name>
        <dbReference type="ChEBI" id="CHEBI:57705"/>
    </ligand>
</feature>
<dbReference type="GO" id="GO:0071555">
    <property type="term" value="P:cell wall organization"/>
    <property type="evidence" value="ECO:0007669"/>
    <property type="project" value="UniProtKB-KW"/>
</dbReference>
<evidence type="ECO:0000256" key="2">
    <source>
        <dbReference type="ARBA" id="ARBA00007707"/>
    </source>
</evidence>
<feature type="binding site" evidence="18">
    <location>
        <position position="386"/>
    </location>
    <ligand>
        <name>acetyl-CoA</name>
        <dbReference type="ChEBI" id="CHEBI:57288"/>
    </ligand>
</feature>
<feature type="binding site" evidence="18">
    <location>
        <position position="27"/>
    </location>
    <ligand>
        <name>UDP-N-acetyl-alpha-D-glucosamine</name>
        <dbReference type="ChEBI" id="CHEBI:57705"/>
    </ligand>
</feature>
<comment type="pathway">
    <text evidence="18">Nucleotide-sugar biosynthesis; UDP-N-acetyl-alpha-D-glucosamine biosynthesis; UDP-N-acetyl-alpha-D-glucosamine from N-acetyl-alpha-D-glucosamine 1-phosphate: step 1/1.</text>
</comment>